<proteinExistence type="predicted"/>
<dbReference type="EMBL" id="AP011532">
    <property type="protein sequence ID" value="BAI61555.1"/>
    <property type="molecule type" value="Genomic_DNA"/>
</dbReference>
<dbReference type="SUPFAM" id="SSF52821">
    <property type="entry name" value="Rhodanese/Cell cycle control phosphatase"/>
    <property type="match status" value="1"/>
</dbReference>
<dbReference type="InterPro" id="IPR001307">
    <property type="entry name" value="Thiosulphate_STrfase_CS"/>
</dbReference>
<dbReference type="InterPro" id="IPR050229">
    <property type="entry name" value="GlpE_sulfurtransferase"/>
</dbReference>
<evidence type="ECO:0000313" key="3">
    <source>
        <dbReference type="Proteomes" id="UP000001882"/>
    </source>
</evidence>
<gene>
    <name evidence="2" type="ordered locus">MCP_1483</name>
</gene>
<protein>
    <recommendedName>
        <fullName evidence="1">Rhodanese domain-containing protein</fullName>
    </recommendedName>
</protein>
<organism evidence="2 3">
    <name type="scientific">Methanocella paludicola (strain DSM 17711 / JCM 13418 / NBRC 101707 / SANAE)</name>
    <dbReference type="NCBI Taxonomy" id="304371"/>
    <lineage>
        <taxon>Archaea</taxon>
        <taxon>Methanobacteriati</taxon>
        <taxon>Methanobacteriota</taxon>
        <taxon>Stenosarchaea group</taxon>
        <taxon>Methanomicrobia</taxon>
        <taxon>Methanocellales</taxon>
        <taxon>Methanocellaceae</taxon>
        <taxon>Methanocella</taxon>
    </lineage>
</organism>
<dbReference type="RefSeq" id="WP_012900234.1">
    <property type="nucleotide sequence ID" value="NC_013665.1"/>
</dbReference>
<dbReference type="GO" id="GO:0004792">
    <property type="term" value="F:thiosulfate-cyanide sulfurtransferase activity"/>
    <property type="evidence" value="ECO:0007669"/>
    <property type="project" value="InterPro"/>
</dbReference>
<sequence>MAGNRINILGTDELKERLSDPKKVIIVDARDEEDYKKMHIPGAISIPVYDIDKMSDTLDKDKEVITYCSGGMCDASTDAANILTKKGFKNVSEYKGGIQDWFAGNNPTE</sequence>
<dbReference type="Proteomes" id="UP000001882">
    <property type="component" value="Chromosome"/>
</dbReference>
<dbReference type="GeneID" id="8681430"/>
<dbReference type="AlphaFoldDB" id="D1YYN3"/>
<dbReference type="Pfam" id="PF00581">
    <property type="entry name" value="Rhodanese"/>
    <property type="match status" value="1"/>
</dbReference>
<dbReference type="InterPro" id="IPR036873">
    <property type="entry name" value="Rhodanese-like_dom_sf"/>
</dbReference>
<dbReference type="SMART" id="SM00450">
    <property type="entry name" value="RHOD"/>
    <property type="match status" value="1"/>
</dbReference>
<accession>D1YYN3</accession>
<name>D1YYN3_METPS</name>
<reference evidence="2 3" key="2">
    <citation type="journal article" date="2008" name="Int. J. Syst. Evol. Microbiol.">
        <title>Methanocella paludicola gen. nov., sp. nov., a methane-producing archaeon, the first isolate of the lineage 'Rice Cluster I', and proposal of the new archaeal order Methanocellales ord. nov.</title>
        <authorList>
            <person name="Sakai S."/>
            <person name="Imachi H."/>
            <person name="Hanada S."/>
            <person name="Ohashi A."/>
            <person name="Harada H."/>
            <person name="Kamagata Y."/>
        </authorList>
    </citation>
    <scope>NUCLEOTIDE SEQUENCE [LARGE SCALE GENOMIC DNA]</scope>
    <source>
        <strain evidence="3">DSM 17711 / JCM 13418 / NBRC 101707 / SANAE</strain>
    </source>
</reference>
<dbReference type="CDD" id="cd00158">
    <property type="entry name" value="RHOD"/>
    <property type="match status" value="1"/>
</dbReference>
<feature type="domain" description="Rhodanese" evidence="1">
    <location>
        <begin position="20"/>
        <end position="109"/>
    </location>
</feature>
<dbReference type="eggNOG" id="arCOG02021">
    <property type="taxonomic scope" value="Archaea"/>
</dbReference>
<evidence type="ECO:0000259" key="1">
    <source>
        <dbReference type="PROSITE" id="PS50206"/>
    </source>
</evidence>
<dbReference type="KEGG" id="mpd:MCP_1483"/>
<dbReference type="InParanoid" id="D1YYN3"/>
<reference evidence="3" key="3">
    <citation type="journal article" date="2011" name="PLoS ONE">
        <title>Genome sequence of a mesophilic hydrogenotrophic methanogen Methanocella paludicola, the first cultivated representative of the order Methanocellales.</title>
        <authorList>
            <person name="Sakai S."/>
            <person name="Takaki Y."/>
            <person name="Shimamura S."/>
            <person name="Sekine M."/>
            <person name="Tajima T."/>
            <person name="Kosugi H."/>
            <person name="Ichikawa N."/>
            <person name="Tasumi E."/>
            <person name="Hiraki A.T."/>
            <person name="Shimizu A."/>
            <person name="Kato Y."/>
            <person name="Nishiko R."/>
            <person name="Mori K."/>
            <person name="Fujita N."/>
            <person name="Imachi H."/>
            <person name="Takai K."/>
        </authorList>
    </citation>
    <scope>NUCLEOTIDE SEQUENCE [LARGE SCALE GENOMIC DNA]</scope>
    <source>
        <strain evidence="3">DSM 17711 / JCM 13418 / NBRC 101707 / SANAE</strain>
    </source>
</reference>
<dbReference type="PROSITE" id="PS50206">
    <property type="entry name" value="RHODANESE_3"/>
    <property type="match status" value="1"/>
</dbReference>
<dbReference type="OrthoDB" id="135517at2157"/>
<dbReference type="InterPro" id="IPR001763">
    <property type="entry name" value="Rhodanese-like_dom"/>
</dbReference>
<reference evidence="2 3" key="1">
    <citation type="journal article" date="2007" name="Appl. Environ. Microbiol.">
        <title>Isolation of key methanogens for global methane emission from rice paddy fields: a novel isolate affiliated with the clone cluster rice cluster I.</title>
        <authorList>
            <person name="Sakai S."/>
            <person name="Imachi H."/>
            <person name="Sekiguchi Y."/>
            <person name="Ohashi A."/>
            <person name="Harada H."/>
            <person name="Kamagata Y."/>
        </authorList>
    </citation>
    <scope>NUCLEOTIDE SEQUENCE [LARGE SCALE GENOMIC DNA]</scope>
    <source>
        <strain evidence="3">DSM 17711 / JCM 13418 / NBRC 101707 / SANAE</strain>
    </source>
</reference>
<dbReference type="PROSITE" id="PS00380">
    <property type="entry name" value="RHODANESE_1"/>
    <property type="match status" value="1"/>
</dbReference>
<dbReference type="Gene3D" id="3.40.250.10">
    <property type="entry name" value="Rhodanese-like domain"/>
    <property type="match status" value="1"/>
</dbReference>
<keyword evidence="3" id="KW-1185">Reference proteome</keyword>
<evidence type="ECO:0000313" key="2">
    <source>
        <dbReference type="EMBL" id="BAI61555.1"/>
    </source>
</evidence>
<dbReference type="PANTHER" id="PTHR43031:SF1">
    <property type="entry name" value="PYRIDINE NUCLEOTIDE-DISULPHIDE OXIDOREDUCTASE"/>
    <property type="match status" value="1"/>
</dbReference>
<dbReference type="PANTHER" id="PTHR43031">
    <property type="entry name" value="FAD-DEPENDENT OXIDOREDUCTASE"/>
    <property type="match status" value="1"/>
</dbReference>
<dbReference type="STRING" id="304371.MCP_1483"/>